<proteinExistence type="predicted"/>
<evidence type="ECO:0000313" key="1">
    <source>
        <dbReference type="EMBL" id="RMO23670.1"/>
    </source>
</evidence>
<reference evidence="1 2" key="1">
    <citation type="submission" date="2018-08" db="EMBL/GenBank/DDBJ databases">
        <title>Recombination of ecologically and evolutionarily significant loci maintains genetic cohesion in the Pseudomonas syringae species complex.</title>
        <authorList>
            <person name="Dillon M."/>
            <person name="Thakur S."/>
            <person name="Almeida R.N.D."/>
            <person name="Weir B.S."/>
            <person name="Guttman D.S."/>
        </authorList>
    </citation>
    <scope>NUCLEOTIDE SEQUENCE [LARGE SCALE GENOMIC DNA]</scope>
    <source>
        <strain evidence="1 2">ICMP 2788</strain>
    </source>
</reference>
<accession>A0A3M3CMR2</accession>
<dbReference type="EMBL" id="RBPQ01000218">
    <property type="protein sequence ID" value="RMO23670.1"/>
    <property type="molecule type" value="Genomic_DNA"/>
</dbReference>
<comment type="caution">
    <text evidence="1">The sequence shown here is derived from an EMBL/GenBank/DDBJ whole genome shotgun (WGS) entry which is preliminary data.</text>
</comment>
<dbReference type="Proteomes" id="UP000276886">
    <property type="component" value="Unassembled WGS sequence"/>
</dbReference>
<gene>
    <name evidence="1" type="ORF">ALQ44_102412</name>
</gene>
<dbReference type="AlphaFoldDB" id="A0A3M3CMR2"/>
<organism evidence="1 2">
    <name type="scientific">Pseudomonas syringae pv. pisi</name>
    <dbReference type="NCBI Taxonomy" id="59510"/>
    <lineage>
        <taxon>Bacteria</taxon>
        <taxon>Pseudomonadati</taxon>
        <taxon>Pseudomonadota</taxon>
        <taxon>Gammaproteobacteria</taxon>
        <taxon>Pseudomonadales</taxon>
        <taxon>Pseudomonadaceae</taxon>
        <taxon>Pseudomonas</taxon>
        <taxon>Pseudomonas syringae</taxon>
    </lineage>
</organism>
<sequence length="92" mass="10413">MVRTKEKRRACIAASPCFVWCRHQESNPGPTDYKEDAFNIYISGLQIFLLRANALKATTYVRCMAVITWFSRGRRSSIYSDAAFGQKQSLGG</sequence>
<protein>
    <submittedName>
        <fullName evidence="1">Uncharacterized protein</fullName>
    </submittedName>
</protein>
<evidence type="ECO:0000313" key="2">
    <source>
        <dbReference type="Proteomes" id="UP000276886"/>
    </source>
</evidence>
<name>A0A3M3CMR2_PSESJ</name>